<evidence type="ECO:0000313" key="7">
    <source>
        <dbReference type="Proteomes" id="UP000611629"/>
    </source>
</evidence>
<dbReference type="Gene3D" id="1.10.10.10">
    <property type="entry name" value="Winged helix-like DNA-binding domain superfamily/Winged helix DNA-binding domain"/>
    <property type="match status" value="1"/>
</dbReference>
<keyword evidence="4" id="KW-0812">Transmembrane</keyword>
<dbReference type="EMBL" id="JACBNQ010000002">
    <property type="protein sequence ID" value="NYB73150.1"/>
    <property type="molecule type" value="Genomic_DNA"/>
</dbReference>
<feature type="transmembrane region" description="Helical" evidence="4">
    <location>
        <begin position="324"/>
        <end position="347"/>
    </location>
</feature>
<feature type="transmembrane region" description="Helical" evidence="4">
    <location>
        <begin position="261"/>
        <end position="280"/>
    </location>
</feature>
<dbReference type="InterPro" id="IPR016032">
    <property type="entry name" value="Sig_transdc_resp-reg_C-effctor"/>
</dbReference>
<feature type="transmembrane region" description="Helical" evidence="4">
    <location>
        <begin position="292"/>
        <end position="312"/>
    </location>
</feature>
<name>A0A974GVJ6_SEDHY</name>
<dbReference type="AlphaFoldDB" id="A0A974GVJ6"/>
<dbReference type="InterPro" id="IPR036388">
    <property type="entry name" value="WH-like_DNA-bd_sf"/>
</dbReference>
<feature type="transmembrane region" description="Helical" evidence="4">
    <location>
        <begin position="158"/>
        <end position="181"/>
    </location>
</feature>
<feature type="domain" description="HTH luxR-type" evidence="5">
    <location>
        <begin position="402"/>
        <end position="467"/>
    </location>
</feature>
<keyword evidence="4" id="KW-1133">Transmembrane helix</keyword>
<dbReference type="PRINTS" id="PR00038">
    <property type="entry name" value="HTHLUXR"/>
</dbReference>
<dbReference type="Pfam" id="PF00196">
    <property type="entry name" value="GerE"/>
    <property type="match status" value="1"/>
</dbReference>
<sequence length="470" mass="51627">MNGLKSFNARRLSVAGFSFLFAYILSFQFEGQVLYSLLDLRGTDADRYILAAIIAHFAGLFTCGLFVKSQAAARSMMLGGMGLCLAASVPFFFAPSSLWLSGLIVSGYFSGCAVAAWGFFLRAFTPKNERIKSCADVLIYSNLLMIAVNVFAMNRSPFIGLSLSMLCLVIGIAFIWMLPLGQENEQNKTFKNKTHGGIKNQLILLCFFVFIITINSGLMYQVINPAFEHLTGLVSWYWAVPYIVALVIMRNLPMKAKRSRILYIGMAMIIGAFISFMLLGRNTSDYLTVDTLMLGACGIFDLFWWSILGEMLDYSDNPAQTFGIGLSANVFGILCGGVLGMAVTSMGLPGAEVAVIALTVVCVTLVMLPPLNNQLVLLLKSHAYLAAYDNMSQSQQTDIVRQTKTLDPLTVREQEVLQLILSGKSNREIAGALFISESTVKTHARNIFSKYDVGSRAELISTLLKNQTIE</sequence>
<feature type="transmembrane region" description="Helical" evidence="4">
    <location>
        <begin position="76"/>
        <end position="93"/>
    </location>
</feature>
<feature type="transmembrane region" description="Helical" evidence="4">
    <location>
        <begin position="99"/>
        <end position="121"/>
    </location>
</feature>
<dbReference type="PANTHER" id="PTHR44688:SF16">
    <property type="entry name" value="DNA-BINDING TRANSCRIPTIONAL ACTIVATOR DEVR_DOSR"/>
    <property type="match status" value="1"/>
</dbReference>
<dbReference type="GO" id="GO:0006355">
    <property type="term" value="P:regulation of DNA-templated transcription"/>
    <property type="evidence" value="ECO:0007669"/>
    <property type="project" value="InterPro"/>
</dbReference>
<feature type="transmembrane region" description="Helical" evidence="4">
    <location>
        <begin position="133"/>
        <end position="152"/>
    </location>
</feature>
<evidence type="ECO:0000256" key="3">
    <source>
        <dbReference type="ARBA" id="ARBA00023163"/>
    </source>
</evidence>
<protein>
    <submittedName>
        <fullName evidence="6">LuxR family transcriptional regulator</fullName>
    </submittedName>
</protein>
<feature type="transmembrane region" description="Helical" evidence="4">
    <location>
        <begin position="202"/>
        <end position="223"/>
    </location>
</feature>
<dbReference type="Proteomes" id="UP000611629">
    <property type="component" value="Unassembled WGS sequence"/>
</dbReference>
<keyword evidence="3" id="KW-0804">Transcription</keyword>
<accession>A0A974GVJ6</accession>
<keyword evidence="1" id="KW-0805">Transcription regulation</keyword>
<evidence type="ECO:0000313" key="6">
    <source>
        <dbReference type="EMBL" id="NYB73150.1"/>
    </source>
</evidence>
<dbReference type="PROSITE" id="PS50043">
    <property type="entry name" value="HTH_LUXR_2"/>
    <property type="match status" value="1"/>
</dbReference>
<keyword evidence="7" id="KW-1185">Reference proteome</keyword>
<dbReference type="CDD" id="cd06170">
    <property type="entry name" value="LuxR_C_like"/>
    <property type="match status" value="1"/>
</dbReference>
<gene>
    <name evidence="6" type="ORF">HZF24_03235</name>
</gene>
<feature type="transmembrane region" description="Helical" evidence="4">
    <location>
        <begin position="353"/>
        <end position="371"/>
    </location>
</feature>
<dbReference type="SUPFAM" id="SSF46894">
    <property type="entry name" value="C-terminal effector domain of the bipartite response regulators"/>
    <property type="match status" value="1"/>
</dbReference>
<dbReference type="PANTHER" id="PTHR44688">
    <property type="entry name" value="DNA-BINDING TRANSCRIPTIONAL ACTIVATOR DEVR_DOSR"/>
    <property type="match status" value="1"/>
</dbReference>
<feature type="transmembrane region" description="Helical" evidence="4">
    <location>
        <begin position="229"/>
        <end position="249"/>
    </location>
</feature>
<dbReference type="SUPFAM" id="SSF103473">
    <property type="entry name" value="MFS general substrate transporter"/>
    <property type="match status" value="1"/>
</dbReference>
<feature type="transmembrane region" description="Helical" evidence="4">
    <location>
        <begin position="12"/>
        <end position="29"/>
    </location>
</feature>
<evidence type="ECO:0000256" key="4">
    <source>
        <dbReference type="SAM" id="Phobius"/>
    </source>
</evidence>
<keyword evidence="4" id="KW-0472">Membrane</keyword>
<feature type="transmembrane region" description="Helical" evidence="4">
    <location>
        <begin position="49"/>
        <end position="67"/>
    </location>
</feature>
<dbReference type="RefSeq" id="WP_179236841.1">
    <property type="nucleotide sequence ID" value="NZ_JACBNQ010000002.1"/>
</dbReference>
<dbReference type="GO" id="GO:0003677">
    <property type="term" value="F:DNA binding"/>
    <property type="evidence" value="ECO:0007669"/>
    <property type="project" value="UniProtKB-KW"/>
</dbReference>
<keyword evidence="2" id="KW-0238">DNA-binding</keyword>
<evidence type="ECO:0000256" key="1">
    <source>
        <dbReference type="ARBA" id="ARBA00023015"/>
    </source>
</evidence>
<evidence type="ECO:0000256" key="2">
    <source>
        <dbReference type="ARBA" id="ARBA00023125"/>
    </source>
</evidence>
<proteinExistence type="predicted"/>
<comment type="caution">
    <text evidence="6">The sequence shown here is derived from an EMBL/GenBank/DDBJ whole genome shotgun (WGS) entry which is preliminary data.</text>
</comment>
<organism evidence="6 7">
    <name type="scientific">Sedimentibacter hydroxybenzoicus DSM 7310</name>
    <dbReference type="NCBI Taxonomy" id="1123245"/>
    <lineage>
        <taxon>Bacteria</taxon>
        <taxon>Bacillati</taxon>
        <taxon>Bacillota</taxon>
        <taxon>Tissierellia</taxon>
        <taxon>Sedimentibacter</taxon>
    </lineage>
</organism>
<dbReference type="PROSITE" id="PS00622">
    <property type="entry name" value="HTH_LUXR_1"/>
    <property type="match status" value="1"/>
</dbReference>
<evidence type="ECO:0000259" key="5">
    <source>
        <dbReference type="PROSITE" id="PS50043"/>
    </source>
</evidence>
<reference evidence="6" key="1">
    <citation type="submission" date="2020-07" db="EMBL/GenBank/DDBJ databases">
        <title>Genomic analysis of a strain of Sedimentibacter Hydroxybenzoicus DSM7310.</title>
        <authorList>
            <person name="Ma S."/>
        </authorList>
    </citation>
    <scope>NUCLEOTIDE SEQUENCE</scope>
    <source>
        <strain evidence="6">DSM 7310</strain>
    </source>
</reference>
<dbReference type="InterPro" id="IPR036259">
    <property type="entry name" value="MFS_trans_sf"/>
</dbReference>
<dbReference type="SMART" id="SM00421">
    <property type="entry name" value="HTH_LUXR"/>
    <property type="match status" value="1"/>
</dbReference>
<dbReference type="InterPro" id="IPR000792">
    <property type="entry name" value="Tscrpt_reg_LuxR_C"/>
</dbReference>